<evidence type="ECO:0000313" key="2">
    <source>
        <dbReference type="EMBL" id="MPC79086.1"/>
    </source>
</evidence>
<accession>A0A5B7IB05</accession>
<dbReference type="Proteomes" id="UP000324222">
    <property type="component" value="Unassembled WGS sequence"/>
</dbReference>
<evidence type="ECO:0000256" key="1">
    <source>
        <dbReference type="SAM" id="MobiDB-lite"/>
    </source>
</evidence>
<dbReference type="EMBL" id="VSRR010050198">
    <property type="protein sequence ID" value="MPC79086.1"/>
    <property type="molecule type" value="Genomic_DNA"/>
</dbReference>
<feature type="compositionally biased region" description="Pro residues" evidence="1">
    <location>
        <begin position="79"/>
        <end position="89"/>
    </location>
</feature>
<organism evidence="2 3">
    <name type="scientific">Portunus trituberculatus</name>
    <name type="common">Swimming crab</name>
    <name type="synonym">Neptunus trituberculatus</name>
    <dbReference type="NCBI Taxonomy" id="210409"/>
    <lineage>
        <taxon>Eukaryota</taxon>
        <taxon>Metazoa</taxon>
        <taxon>Ecdysozoa</taxon>
        <taxon>Arthropoda</taxon>
        <taxon>Crustacea</taxon>
        <taxon>Multicrustacea</taxon>
        <taxon>Malacostraca</taxon>
        <taxon>Eumalacostraca</taxon>
        <taxon>Eucarida</taxon>
        <taxon>Decapoda</taxon>
        <taxon>Pleocyemata</taxon>
        <taxon>Brachyura</taxon>
        <taxon>Eubrachyura</taxon>
        <taxon>Portunoidea</taxon>
        <taxon>Portunidae</taxon>
        <taxon>Portuninae</taxon>
        <taxon>Portunus</taxon>
    </lineage>
</organism>
<protein>
    <submittedName>
        <fullName evidence="2">Uncharacterized protein</fullName>
    </submittedName>
</protein>
<reference evidence="2 3" key="1">
    <citation type="submission" date="2019-05" db="EMBL/GenBank/DDBJ databases">
        <title>Another draft genome of Portunus trituberculatus and its Hox gene families provides insights of decapod evolution.</title>
        <authorList>
            <person name="Jeong J.-H."/>
            <person name="Song I."/>
            <person name="Kim S."/>
            <person name="Choi T."/>
            <person name="Kim D."/>
            <person name="Ryu S."/>
            <person name="Kim W."/>
        </authorList>
    </citation>
    <scope>NUCLEOTIDE SEQUENCE [LARGE SCALE GENOMIC DNA]</scope>
    <source>
        <tissue evidence="2">Muscle</tissue>
    </source>
</reference>
<feature type="compositionally biased region" description="Acidic residues" evidence="1">
    <location>
        <begin position="1"/>
        <end position="15"/>
    </location>
</feature>
<name>A0A5B7IB05_PORTR</name>
<gene>
    <name evidence="2" type="ORF">E2C01_073598</name>
</gene>
<comment type="caution">
    <text evidence="2">The sequence shown here is derived from an EMBL/GenBank/DDBJ whole genome shotgun (WGS) entry which is preliminary data.</text>
</comment>
<feature type="region of interest" description="Disordered" evidence="1">
    <location>
        <begin position="1"/>
        <end position="102"/>
    </location>
</feature>
<proteinExistence type="predicted"/>
<dbReference type="AlphaFoldDB" id="A0A5B7IB05"/>
<sequence>MREVEEEEEEEEEEEGGRRGTGWRGRPEGIMTTTKTRAAGVTGRVFLWRLRRRPHSLPSAPADSPRPRSPRCPRTGTQPHPPPHHPSPLPHLHDSPTCPALM</sequence>
<keyword evidence="3" id="KW-1185">Reference proteome</keyword>
<evidence type="ECO:0000313" key="3">
    <source>
        <dbReference type="Proteomes" id="UP000324222"/>
    </source>
</evidence>